<dbReference type="PANTHER" id="PTHR35127:SF1">
    <property type="entry name" value="GENOME ASSEMBLY, CHROMOSOME: A10"/>
    <property type="match status" value="1"/>
</dbReference>
<dbReference type="Proteomes" id="UP001174677">
    <property type="component" value="Chromosome 14"/>
</dbReference>
<comment type="caution">
    <text evidence="2">The sequence shown here is derived from an EMBL/GenBank/DDBJ whole genome shotgun (WGS) entry which is preliminary data.</text>
</comment>
<feature type="domain" description="DUF7804" evidence="1">
    <location>
        <begin position="81"/>
        <end position="161"/>
    </location>
</feature>
<accession>A0ABQ9LAH1</accession>
<protein>
    <recommendedName>
        <fullName evidence="1">DUF7804 domain-containing protein</fullName>
    </recommendedName>
</protein>
<sequence length="228" mass="25463">MASTAICCRGNRHFNNSFLPEKTPPTNQNCLVGASSVALDACSRMKQWRICSVAMKAGTETGMAVVKRKNKINDGGDKAAVLYEKLDQWMKDSVVEIVKNLREAPLLVQVYDEGETTTLKTEKAVEEKTWLAVMEKWGKREAPMPEGVIFVEQLGKEEEEERKSTTRAWGIVVQGKGVDNGPACYLLKTSRVASALGLWCTHFCLMRVKNFRESASSQLKNCWLLQGQ</sequence>
<name>A0ABQ9LAH1_HEVBR</name>
<evidence type="ECO:0000259" key="1">
    <source>
        <dbReference type="Pfam" id="PF25089"/>
    </source>
</evidence>
<dbReference type="InterPro" id="IPR056706">
    <property type="entry name" value="DUF7804"/>
</dbReference>
<reference evidence="2" key="1">
    <citation type="journal article" date="2023" name="Plant Biotechnol. J.">
        <title>Chromosome-level wild Hevea brasiliensis genome provides new tools for genomic-assisted breeding and valuable loci to elevate rubber yield.</title>
        <authorList>
            <person name="Cheng H."/>
            <person name="Song X."/>
            <person name="Hu Y."/>
            <person name="Wu T."/>
            <person name="Yang Q."/>
            <person name="An Z."/>
            <person name="Feng S."/>
            <person name="Deng Z."/>
            <person name="Wu W."/>
            <person name="Zeng X."/>
            <person name="Tu M."/>
            <person name="Wang X."/>
            <person name="Huang H."/>
        </authorList>
    </citation>
    <scope>NUCLEOTIDE SEQUENCE</scope>
    <source>
        <strain evidence="2">MT/VB/25A 57/8</strain>
    </source>
</reference>
<evidence type="ECO:0000313" key="2">
    <source>
        <dbReference type="EMBL" id="KAJ9160472.1"/>
    </source>
</evidence>
<proteinExistence type="predicted"/>
<dbReference type="Pfam" id="PF25089">
    <property type="entry name" value="DUF7804"/>
    <property type="match status" value="1"/>
</dbReference>
<keyword evidence="3" id="KW-1185">Reference proteome</keyword>
<evidence type="ECO:0000313" key="3">
    <source>
        <dbReference type="Proteomes" id="UP001174677"/>
    </source>
</evidence>
<gene>
    <name evidence="2" type="ORF">P3X46_025870</name>
</gene>
<dbReference type="PANTHER" id="PTHR35127">
    <property type="entry name" value="OS03G0736900 PROTEIN"/>
    <property type="match status" value="1"/>
</dbReference>
<dbReference type="EMBL" id="JARPOI010000014">
    <property type="protein sequence ID" value="KAJ9160472.1"/>
    <property type="molecule type" value="Genomic_DNA"/>
</dbReference>
<organism evidence="2 3">
    <name type="scientific">Hevea brasiliensis</name>
    <name type="common">Para rubber tree</name>
    <name type="synonym">Siphonia brasiliensis</name>
    <dbReference type="NCBI Taxonomy" id="3981"/>
    <lineage>
        <taxon>Eukaryota</taxon>
        <taxon>Viridiplantae</taxon>
        <taxon>Streptophyta</taxon>
        <taxon>Embryophyta</taxon>
        <taxon>Tracheophyta</taxon>
        <taxon>Spermatophyta</taxon>
        <taxon>Magnoliopsida</taxon>
        <taxon>eudicotyledons</taxon>
        <taxon>Gunneridae</taxon>
        <taxon>Pentapetalae</taxon>
        <taxon>rosids</taxon>
        <taxon>fabids</taxon>
        <taxon>Malpighiales</taxon>
        <taxon>Euphorbiaceae</taxon>
        <taxon>Crotonoideae</taxon>
        <taxon>Micrandreae</taxon>
        <taxon>Hevea</taxon>
    </lineage>
</organism>